<comment type="caution">
    <text evidence="2">The sequence shown here is derived from an EMBL/GenBank/DDBJ whole genome shotgun (WGS) entry which is preliminary data.</text>
</comment>
<proteinExistence type="predicted"/>
<feature type="transmembrane region" description="Helical" evidence="1">
    <location>
        <begin position="45"/>
        <end position="68"/>
    </location>
</feature>
<keyword evidence="1" id="KW-0472">Membrane</keyword>
<keyword evidence="1" id="KW-1133">Transmembrane helix</keyword>
<evidence type="ECO:0000313" key="2">
    <source>
        <dbReference type="EMBL" id="RMA81063.1"/>
    </source>
</evidence>
<dbReference type="EMBL" id="REFJ01000002">
    <property type="protein sequence ID" value="RMA81063.1"/>
    <property type="molecule type" value="Genomic_DNA"/>
</dbReference>
<dbReference type="OrthoDB" id="5625885at2"/>
<dbReference type="Pfam" id="PF11174">
    <property type="entry name" value="DUF2970"/>
    <property type="match status" value="1"/>
</dbReference>
<dbReference type="RefSeq" id="WP_121876227.1">
    <property type="nucleotide sequence ID" value="NZ_REFJ01000002.1"/>
</dbReference>
<name>A0A3M0A7K6_9GAMM</name>
<reference evidence="2 3" key="1">
    <citation type="submission" date="2018-10" db="EMBL/GenBank/DDBJ databases">
        <title>Genomic Encyclopedia of Type Strains, Phase IV (KMG-IV): sequencing the most valuable type-strain genomes for metagenomic binning, comparative biology and taxonomic classification.</title>
        <authorList>
            <person name="Goeker M."/>
        </authorList>
    </citation>
    <scope>NUCLEOTIDE SEQUENCE [LARGE SCALE GENOMIC DNA]</scope>
    <source>
        <strain evidence="2 3">DSM 25080</strain>
    </source>
</reference>
<keyword evidence="3" id="KW-1185">Reference proteome</keyword>
<sequence length="69" mass="7418">MNGNAATKGWRKWLRIAKSTGAAFLGVQSSKVLEEDFQGSSPLPFIIMGLLLTVAFVVSLVVIVNIVLN</sequence>
<protein>
    <submittedName>
        <fullName evidence="2">DUF2970 family protein</fullName>
    </submittedName>
</protein>
<accession>A0A3M0A7K6</accession>
<evidence type="ECO:0000313" key="3">
    <source>
        <dbReference type="Proteomes" id="UP000267187"/>
    </source>
</evidence>
<organism evidence="2 3">
    <name type="scientific">Umboniibacter marinipuniceus</name>
    <dbReference type="NCBI Taxonomy" id="569599"/>
    <lineage>
        <taxon>Bacteria</taxon>
        <taxon>Pseudomonadati</taxon>
        <taxon>Pseudomonadota</taxon>
        <taxon>Gammaproteobacteria</taxon>
        <taxon>Cellvibrionales</taxon>
        <taxon>Cellvibrionaceae</taxon>
        <taxon>Umboniibacter</taxon>
    </lineage>
</organism>
<dbReference type="InterPro" id="IPR021344">
    <property type="entry name" value="DUF2970"/>
</dbReference>
<keyword evidence="1" id="KW-0812">Transmembrane</keyword>
<evidence type="ECO:0000256" key="1">
    <source>
        <dbReference type="SAM" id="Phobius"/>
    </source>
</evidence>
<dbReference type="AlphaFoldDB" id="A0A3M0A7K6"/>
<gene>
    <name evidence="2" type="ORF">DFR27_0855</name>
</gene>
<dbReference type="Proteomes" id="UP000267187">
    <property type="component" value="Unassembled WGS sequence"/>
</dbReference>